<evidence type="ECO:0000313" key="3">
    <source>
        <dbReference type="Proteomes" id="UP001501447"/>
    </source>
</evidence>
<keyword evidence="3" id="KW-1185">Reference proteome</keyword>
<comment type="caution">
    <text evidence="2">The sequence shown here is derived from an EMBL/GenBank/DDBJ whole genome shotgun (WGS) entry which is preliminary data.</text>
</comment>
<sequence length="102" mass="10627">MITASEITMSRTACAPRFLSAATPPSSLMPVGAPREGPPPGRTETRLTAVHRYAQPYGDPAPHPPSVGRSGTAPTRPLGAPVRARTAFRSYVGTPAHSAPAR</sequence>
<proteinExistence type="predicted"/>
<feature type="region of interest" description="Disordered" evidence="1">
    <location>
        <begin position="20"/>
        <end position="102"/>
    </location>
</feature>
<organism evidence="2 3">
    <name type="scientific">Streptomyces axinellae</name>
    <dbReference type="NCBI Taxonomy" id="552788"/>
    <lineage>
        <taxon>Bacteria</taxon>
        <taxon>Bacillati</taxon>
        <taxon>Actinomycetota</taxon>
        <taxon>Actinomycetes</taxon>
        <taxon>Kitasatosporales</taxon>
        <taxon>Streptomycetaceae</taxon>
        <taxon>Streptomyces</taxon>
    </lineage>
</organism>
<dbReference type="Proteomes" id="UP001501447">
    <property type="component" value="Unassembled WGS sequence"/>
</dbReference>
<reference evidence="3" key="1">
    <citation type="journal article" date="2019" name="Int. J. Syst. Evol. Microbiol.">
        <title>The Global Catalogue of Microorganisms (GCM) 10K type strain sequencing project: providing services to taxonomists for standard genome sequencing and annotation.</title>
        <authorList>
            <consortium name="The Broad Institute Genomics Platform"/>
            <consortium name="The Broad Institute Genome Sequencing Center for Infectious Disease"/>
            <person name="Wu L."/>
            <person name="Ma J."/>
        </authorList>
    </citation>
    <scope>NUCLEOTIDE SEQUENCE [LARGE SCALE GENOMIC DNA]</scope>
    <source>
        <strain evidence="3">JCM 16373</strain>
    </source>
</reference>
<evidence type="ECO:0000313" key="2">
    <source>
        <dbReference type="EMBL" id="GAA2627927.1"/>
    </source>
</evidence>
<protein>
    <submittedName>
        <fullName evidence="2">Uncharacterized protein</fullName>
    </submittedName>
</protein>
<accession>A0ABP6CYY6</accession>
<evidence type="ECO:0000256" key="1">
    <source>
        <dbReference type="SAM" id="MobiDB-lite"/>
    </source>
</evidence>
<gene>
    <name evidence="2" type="ORF">GCM10009863_48650</name>
</gene>
<dbReference type="EMBL" id="BAAARJ010000017">
    <property type="protein sequence ID" value="GAA2627927.1"/>
    <property type="molecule type" value="Genomic_DNA"/>
</dbReference>
<name>A0ABP6CYY6_9ACTN</name>